<keyword evidence="2" id="KW-0808">Transferase</keyword>
<dbReference type="PANTHER" id="PTHR22916">
    <property type="entry name" value="GLYCOSYLTRANSFERASE"/>
    <property type="match status" value="1"/>
</dbReference>
<dbReference type="InterPro" id="IPR029044">
    <property type="entry name" value="Nucleotide-diphossugar_trans"/>
</dbReference>
<dbReference type="STRING" id="351348.Maqu_1642"/>
<evidence type="ECO:0000313" key="2">
    <source>
        <dbReference type="EMBL" id="ABM18726.1"/>
    </source>
</evidence>
<accession>A1U157</accession>
<feature type="domain" description="Glycosyltransferase 2-like" evidence="1">
    <location>
        <begin position="11"/>
        <end position="175"/>
    </location>
</feature>
<dbReference type="GO" id="GO:0016758">
    <property type="term" value="F:hexosyltransferase activity"/>
    <property type="evidence" value="ECO:0007669"/>
    <property type="project" value="UniProtKB-ARBA"/>
</dbReference>
<dbReference type="HOGENOM" id="CLU_025996_0_0_6"/>
<dbReference type="SMR" id="A1U157"/>
<dbReference type="CAZy" id="GT2">
    <property type="family name" value="Glycosyltransferase Family 2"/>
</dbReference>
<dbReference type="eggNOG" id="COG1216">
    <property type="taxonomic scope" value="Bacteria"/>
</dbReference>
<dbReference type="Gene3D" id="3.90.550.10">
    <property type="entry name" value="Spore Coat Polysaccharide Biosynthesis Protein SpsA, Chain A"/>
    <property type="match status" value="1"/>
</dbReference>
<proteinExistence type="predicted"/>
<dbReference type="PANTHER" id="PTHR22916:SF3">
    <property type="entry name" value="UDP-GLCNAC:BETAGAL BETA-1,3-N-ACETYLGLUCOSAMINYLTRANSFERASE-LIKE PROTEIN 1"/>
    <property type="match status" value="1"/>
</dbReference>
<evidence type="ECO:0000259" key="1">
    <source>
        <dbReference type="Pfam" id="PF00535"/>
    </source>
</evidence>
<dbReference type="KEGG" id="maq:Maqu_1642"/>
<dbReference type="InterPro" id="IPR001173">
    <property type="entry name" value="Glyco_trans_2-like"/>
</dbReference>
<dbReference type="RefSeq" id="WP_011785125.1">
    <property type="nucleotide sequence ID" value="NC_008740.1"/>
</dbReference>
<evidence type="ECO:0000313" key="3">
    <source>
        <dbReference type="Proteomes" id="UP000000998"/>
    </source>
</evidence>
<sequence>MELTSDKPLVSVITPAFNRVMLLQETLNSVISQKNCNFEYLIIDDGSTDGTWDWLQNLQDPRIRVMRHPNHENRGQAASINLGLKKAVGHYVVILDSDDLLAEGALEAHSRFLANNAEFAMVYGSGFAVDNNLDPIYPLFRNNHVEKSDPNNLLLDCYIPSPGLCMFRKAVVDKIGFLEESFRAAQDHDFVLRIAEAFPIAYSGYHSFYYRKHENSISQKGLEKRWSTGFEILNRAEARFPYRRSTIRKRRALLHFRMGQVYWKQGNVGRSAIHILLAGFGDPVRAVNVILGVEKPN</sequence>
<reference evidence="3" key="1">
    <citation type="journal article" date="2011" name="Appl. Environ. Microbiol.">
        <title>Genomic potential of Marinobacter aquaeolei, a biogeochemical 'opportunitroph'.</title>
        <authorList>
            <person name="Singer E."/>
            <person name="Webb E.A."/>
            <person name="Nelson W.C."/>
            <person name="Heidelberg J.F."/>
            <person name="Ivanova N."/>
            <person name="Pati A."/>
            <person name="Edwards K.J."/>
        </authorList>
    </citation>
    <scope>NUCLEOTIDE SEQUENCE [LARGE SCALE GENOMIC DNA]</scope>
    <source>
        <strain evidence="3">ATCC 700491 / DSM 11845 / VT8</strain>
    </source>
</reference>
<dbReference type="AlphaFoldDB" id="A1U157"/>
<dbReference type="SUPFAM" id="SSF53448">
    <property type="entry name" value="Nucleotide-diphospho-sugar transferases"/>
    <property type="match status" value="1"/>
</dbReference>
<name>A1U157_MARN8</name>
<dbReference type="OrthoDB" id="396512at2"/>
<dbReference type="EMBL" id="CP000514">
    <property type="protein sequence ID" value="ABM18726.1"/>
    <property type="molecule type" value="Genomic_DNA"/>
</dbReference>
<organism evidence="2 3">
    <name type="scientific">Marinobacter nauticus (strain ATCC 700491 / DSM 11845 / VT8)</name>
    <name type="common">Marinobacter aquaeolei</name>
    <dbReference type="NCBI Taxonomy" id="351348"/>
    <lineage>
        <taxon>Bacteria</taxon>
        <taxon>Pseudomonadati</taxon>
        <taxon>Pseudomonadota</taxon>
        <taxon>Gammaproteobacteria</taxon>
        <taxon>Pseudomonadales</taxon>
        <taxon>Marinobacteraceae</taxon>
        <taxon>Marinobacter</taxon>
    </lineage>
</organism>
<protein>
    <submittedName>
        <fullName evidence="2">Glycosyl transferase, family 2</fullName>
    </submittedName>
</protein>
<gene>
    <name evidence="2" type="ordered locus">Maqu_1642</name>
</gene>
<dbReference type="Pfam" id="PF00535">
    <property type="entry name" value="Glycos_transf_2"/>
    <property type="match status" value="1"/>
</dbReference>
<dbReference type="Proteomes" id="UP000000998">
    <property type="component" value="Chromosome"/>
</dbReference>